<reference evidence="2 4" key="1">
    <citation type="journal article" date="2011" name="Nature">
        <title>The Medicago genome provides insight into the evolution of rhizobial symbioses.</title>
        <authorList>
            <person name="Young N.D."/>
            <person name="Debelle F."/>
            <person name="Oldroyd G.E."/>
            <person name="Geurts R."/>
            <person name="Cannon S.B."/>
            <person name="Udvardi M.K."/>
            <person name="Benedito V.A."/>
            <person name="Mayer K.F."/>
            <person name="Gouzy J."/>
            <person name="Schoof H."/>
            <person name="Van de Peer Y."/>
            <person name="Proost S."/>
            <person name="Cook D.R."/>
            <person name="Meyers B.C."/>
            <person name="Spannagl M."/>
            <person name="Cheung F."/>
            <person name="De Mita S."/>
            <person name="Krishnakumar V."/>
            <person name="Gundlach H."/>
            <person name="Zhou S."/>
            <person name="Mudge J."/>
            <person name="Bharti A.K."/>
            <person name="Murray J.D."/>
            <person name="Naoumkina M.A."/>
            <person name="Rosen B."/>
            <person name="Silverstein K.A."/>
            <person name="Tang H."/>
            <person name="Rombauts S."/>
            <person name="Zhao P.X."/>
            <person name="Zhou P."/>
            <person name="Barbe V."/>
            <person name="Bardou P."/>
            <person name="Bechner M."/>
            <person name="Bellec A."/>
            <person name="Berger A."/>
            <person name="Berges H."/>
            <person name="Bidwell S."/>
            <person name="Bisseling T."/>
            <person name="Choisne N."/>
            <person name="Couloux A."/>
            <person name="Denny R."/>
            <person name="Deshpande S."/>
            <person name="Dai X."/>
            <person name="Doyle J.J."/>
            <person name="Dudez A.M."/>
            <person name="Farmer A.D."/>
            <person name="Fouteau S."/>
            <person name="Franken C."/>
            <person name="Gibelin C."/>
            <person name="Gish J."/>
            <person name="Goldstein S."/>
            <person name="Gonzalez A.J."/>
            <person name="Green P.J."/>
            <person name="Hallab A."/>
            <person name="Hartog M."/>
            <person name="Hua A."/>
            <person name="Humphray S.J."/>
            <person name="Jeong D.H."/>
            <person name="Jing Y."/>
            <person name="Jocker A."/>
            <person name="Kenton S.M."/>
            <person name="Kim D.J."/>
            <person name="Klee K."/>
            <person name="Lai H."/>
            <person name="Lang C."/>
            <person name="Lin S."/>
            <person name="Macmil S.L."/>
            <person name="Magdelenat G."/>
            <person name="Matthews L."/>
            <person name="McCorrison J."/>
            <person name="Monaghan E.L."/>
            <person name="Mun J.H."/>
            <person name="Najar F.Z."/>
            <person name="Nicholson C."/>
            <person name="Noirot C."/>
            <person name="O'Bleness M."/>
            <person name="Paule C.R."/>
            <person name="Poulain J."/>
            <person name="Prion F."/>
            <person name="Qin B."/>
            <person name="Qu C."/>
            <person name="Retzel E.F."/>
            <person name="Riddle C."/>
            <person name="Sallet E."/>
            <person name="Samain S."/>
            <person name="Samson N."/>
            <person name="Sanders I."/>
            <person name="Saurat O."/>
            <person name="Scarpelli C."/>
            <person name="Schiex T."/>
            <person name="Segurens B."/>
            <person name="Severin A.J."/>
            <person name="Sherrier D.J."/>
            <person name="Shi R."/>
            <person name="Sims S."/>
            <person name="Singer S.R."/>
            <person name="Sinharoy S."/>
            <person name="Sterck L."/>
            <person name="Viollet A."/>
            <person name="Wang B.B."/>
            <person name="Wang K."/>
            <person name="Wang M."/>
            <person name="Wang X."/>
            <person name="Warfsmann J."/>
            <person name="Weissenbach J."/>
            <person name="White D.D."/>
            <person name="White J.D."/>
            <person name="Wiley G.B."/>
            <person name="Wincker P."/>
            <person name="Xing Y."/>
            <person name="Yang L."/>
            <person name="Yao Z."/>
            <person name="Ying F."/>
            <person name="Zhai J."/>
            <person name="Zhou L."/>
            <person name="Zuber A."/>
            <person name="Denarie J."/>
            <person name="Dixon R.A."/>
            <person name="May G.D."/>
            <person name="Schwartz D.C."/>
            <person name="Rogers J."/>
            <person name="Quetier F."/>
            <person name="Town C.D."/>
            <person name="Roe B.A."/>
        </authorList>
    </citation>
    <scope>NUCLEOTIDE SEQUENCE [LARGE SCALE GENOMIC DNA]</scope>
    <source>
        <strain evidence="2">A17</strain>
        <strain evidence="3 4">cv. Jemalong A17</strain>
    </source>
</reference>
<feature type="compositionally biased region" description="Basic residues" evidence="1">
    <location>
        <begin position="104"/>
        <end position="114"/>
    </location>
</feature>
<feature type="region of interest" description="Disordered" evidence="1">
    <location>
        <begin position="99"/>
        <end position="122"/>
    </location>
</feature>
<dbReference type="EMBL" id="CM001221">
    <property type="protein sequence ID" value="AES95741.1"/>
    <property type="molecule type" value="Genomic_DNA"/>
</dbReference>
<proteinExistence type="predicted"/>
<evidence type="ECO:0000256" key="1">
    <source>
        <dbReference type="SAM" id="MobiDB-lite"/>
    </source>
</evidence>
<accession>G7KB13</accession>
<organism evidence="2 4">
    <name type="scientific">Medicago truncatula</name>
    <name type="common">Barrel medic</name>
    <name type="synonym">Medicago tribuloides</name>
    <dbReference type="NCBI Taxonomy" id="3880"/>
    <lineage>
        <taxon>Eukaryota</taxon>
        <taxon>Viridiplantae</taxon>
        <taxon>Streptophyta</taxon>
        <taxon>Embryophyta</taxon>
        <taxon>Tracheophyta</taxon>
        <taxon>Spermatophyta</taxon>
        <taxon>Magnoliopsida</taxon>
        <taxon>eudicotyledons</taxon>
        <taxon>Gunneridae</taxon>
        <taxon>Pentapetalae</taxon>
        <taxon>rosids</taxon>
        <taxon>fabids</taxon>
        <taxon>Fabales</taxon>
        <taxon>Fabaceae</taxon>
        <taxon>Papilionoideae</taxon>
        <taxon>50 kb inversion clade</taxon>
        <taxon>NPAAA clade</taxon>
        <taxon>Hologalegina</taxon>
        <taxon>IRL clade</taxon>
        <taxon>Trifolieae</taxon>
        <taxon>Medicago</taxon>
    </lineage>
</organism>
<evidence type="ECO:0000313" key="4">
    <source>
        <dbReference type="Proteomes" id="UP000002051"/>
    </source>
</evidence>
<reference evidence="3" key="3">
    <citation type="submission" date="2015-04" db="UniProtKB">
        <authorList>
            <consortium name="EnsemblPlants"/>
        </authorList>
    </citation>
    <scope>IDENTIFICATION</scope>
    <source>
        <strain evidence="3">cv. Jemalong A17</strain>
    </source>
</reference>
<evidence type="ECO:0000313" key="2">
    <source>
        <dbReference type="EMBL" id="AES95741.1"/>
    </source>
</evidence>
<dbReference type="AlphaFoldDB" id="G7KB13"/>
<dbReference type="Proteomes" id="UP000002051">
    <property type="component" value="Chromosome 5"/>
</dbReference>
<sequence length="154" mass="17176">MKGNNALFTLKKTFSKSIPVTIIDEILGPDKGRINKPVNIKNNSEACRKSEIILSKFWADELDKYQTSDSTLEPDINAERHFSSFTGSPNVDEYLLQLTDTSRKGKRGRPKKTKSPKDISGIKAKLKATIEVLEADSDMVCTRSKSHNTSNTSQ</sequence>
<evidence type="ECO:0000313" key="3">
    <source>
        <dbReference type="EnsemblPlants" id="AES95741"/>
    </source>
</evidence>
<dbReference type="HOGENOM" id="CLU_1706920_0_0_1"/>
<dbReference type="EnsemblPlants" id="AES95741">
    <property type="protein sequence ID" value="AES95741"/>
    <property type="gene ID" value="MTR_5g028970"/>
</dbReference>
<dbReference type="PaxDb" id="3880-AES95741"/>
<gene>
    <name evidence="2" type="ordered locus">MTR_5g028970</name>
</gene>
<reference evidence="2 4" key="2">
    <citation type="journal article" date="2014" name="BMC Genomics">
        <title>An improved genome release (version Mt4.0) for the model legume Medicago truncatula.</title>
        <authorList>
            <person name="Tang H."/>
            <person name="Krishnakumar V."/>
            <person name="Bidwell S."/>
            <person name="Rosen B."/>
            <person name="Chan A."/>
            <person name="Zhou S."/>
            <person name="Gentzbittel L."/>
            <person name="Childs K.L."/>
            <person name="Yandell M."/>
            <person name="Gundlach H."/>
            <person name="Mayer K.F."/>
            <person name="Schwartz D.C."/>
            <person name="Town C.D."/>
        </authorList>
    </citation>
    <scope>GENOME REANNOTATION</scope>
    <source>
        <strain evidence="3 4">cv. Jemalong A17</strain>
    </source>
</reference>
<keyword evidence="4" id="KW-1185">Reference proteome</keyword>
<name>G7KB13_MEDTR</name>
<protein>
    <submittedName>
        <fullName evidence="2 3">Uncharacterized protein</fullName>
    </submittedName>
</protein>